<evidence type="ECO:0000256" key="1">
    <source>
        <dbReference type="ARBA" id="ARBA00004173"/>
    </source>
</evidence>
<evidence type="ECO:0000313" key="18">
    <source>
        <dbReference type="EMBL" id="WOL15029.1"/>
    </source>
</evidence>
<name>A0AAQ3QKV2_9LILI</name>
<dbReference type="EMBL" id="CP136896">
    <property type="protein sequence ID" value="WOL15029.1"/>
    <property type="molecule type" value="Genomic_DNA"/>
</dbReference>
<reference evidence="18 19" key="1">
    <citation type="submission" date="2023-10" db="EMBL/GenBank/DDBJ databases">
        <title>Chromosome-scale genome assembly provides insights into flower coloration mechanisms of Canna indica.</title>
        <authorList>
            <person name="Li C."/>
        </authorList>
    </citation>
    <scope>NUCLEOTIDE SEQUENCE [LARGE SCALE GENOMIC DNA]</scope>
    <source>
        <tissue evidence="18">Flower</tissue>
    </source>
</reference>
<evidence type="ECO:0000256" key="2">
    <source>
        <dbReference type="ARBA" id="ARBA00004202"/>
    </source>
</evidence>
<keyword evidence="10" id="KW-0809">Transit peptide</keyword>
<dbReference type="GO" id="GO:0061710">
    <property type="term" value="F:L-threonylcarbamoyladenylate synthase"/>
    <property type="evidence" value="ECO:0007669"/>
    <property type="project" value="UniProtKB-EC"/>
</dbReference>
<feature type="compositionally biased region" description="Polar residues" evidence="16">
    <location>
        <begin position="534"/>
        <end position="548"/>
    </location>
</feature>
<evidence type="ECO:0000256" key="11">
    <source>
        <dbReference type="ARBA" id="ARBA00023128"/>
    </source>
</evidence>
<evidence type="ECO:0000313" key="19">
    <source>
        <dbReference type="Proteomes" id="UP001327560"/>
    </source>
</evidence>
<dbReference type="GO" id="GO:0003725">
    <property type="term" value="F:double-stranded RNA binding"/>
    <property type="evidence" value="ECO:0007669"/>
    <property type="project" value="InterPro"/>
</dbReference>
<comment type="similarity">
    <text evidence="4">Belongs to the SUA5 family.</text>
</comment>
<evidence type="ECO:0000256" key="4">
    <source>
        <dbReference type="ARBA" id="ARBA00007663"/>
    </source>
</evidence>
<keyword evidence="11" id="KW-0496">Mitochondrion</keyword>
<feature type="domain" description="YrdC-like" evidence="17">
    <location>
        <begin position="71"/>
        <end position="259"/>
    </location>
</feature>
<organism evidence="18 19">
    <name type="scientific">Canna indica</name>
    <name type="common">Indian-shot</name>
    <dbReference type="NCBI Taxonomy" id="4628"/>
    <lineage>
        <taxon>Eukaryota</taxon>
        <taxon>Viridiplantae</taxon>
        <taxon>Streptophyta</taxon>
        <taxon>Embryophyta</taxon>
        <taxon>Tracheophyta</taxon>
        <taxon>Spermatophyta</taxon>
        <taxon>Magnoliopsida</taxon>
        <taxon>Liliopsida</taxon>
        <taxon>Zingiberales</taxon>
        <taxon>Cannaceae</taxon>
        <taxon>Canna</taxon>
    </lineage>
</organism>
<evidence type="ECO:0000256" key="5">
    <source>
        <dbReference type="ARBA" id="ARBA00012584"/>
    </source>
</evidence>
<dbReference type="InterPro" id="IPR025486">
    <property type="entry name" value="DUF4378"/>
</dbReference>
<keyword evidence="8" id="KW-0963">Cytoplasm</keyword>
<keyword evidence="12" id="KW-0472">Membrane</keyword>
<accession>A0AAQ3QKV2</accession>
<evidence type="ECO:0000256" key="13">
    <source>
        <dbReference type="ARBA" id="ARBA00048366"/>
    </source>
</evidence>
<dbReference type="Pfam" id="PF01300">
    <property type="entry name" value="Sua5_yciO_yrdC"/>
    <property type="match status" value="1"/>
</dbReference>
<evidence type="ECO:0000259" key="17">
    <source>
        <dbReference type="PROSITE" id="PS51163"/>
    </source>
</evidence>
<dbReference type="NCBIfam" id="TIGR00057">
    <property type="entry name" value="L-threonylcarbamoyladenylate synthase"/>
    <property type="match status" value="1"/>
</dbReference>
<sequence length="1120" mass="125419">MISSAKTIERLPLFPLAAFKCLPPRCVQIRSFPLESQKRRLTGAIWSRMSQSLDNYEMRSEGKAVVLPATYDHIDEAIEAIKAEQVIAVPTDTLYGFACDACSAEAVNKIYEIKGRKQTSPLAISVADVSDISRFAVVDHLPHGLLDSLLPGPVTVVLRRGESSILEKSLNPGLDSIGVRVPDFNFIRAISRGCRSALALTSANLSGQPSSVSIKEFENLWQHCAYVYDGGILPSGRAGSTVVDLTKPGLFKVLRPGSVNVSICQVSSRNVIAYYYDVDHYIIYIINYFHLNLTNANSRHRVGSFDEKTNSLTSVPFSQAYATTPTPLIALSPPPPAAHSIANRCLRRLEVSIWEKGRGEMADDWFRRQQAFPMRRRRRRERAYRVGGTLLRASGYNYLKDGRNGLFGIESGTAWSNNFQREESSSYQTSYEKTSIKPSGKPRDKEIPTEEEIRWSSSSVIAKLMGLDEQPPQVVNKQKSKPIGYFQEQSDSLHKLPHIRSAGKNYKRTNPNHICISKIITGKAHRATRENRQFSHTRWTNQSGSQKAHNGGRGWLNFSRNLEIPGCNTNGSRCISREVTGEFRESVSVSKKCLPLLGLTRIPSYDNLCSTPGMNNQCSSEAFHVDDCNSNCGSDLASSTETMIGEARTNFSEKWKVSSNSKKAGNNGKEFSTLPELLFLSDKETQSKALSPAVHFASDEKSSRTRMQVSCGSHLIIRSRDRWEDGLFRKLPKSTSVPASATINGSQNLNSSHGFDTFIDLMKLRSKKLNLRGTLSFTSIKSRNNKNYSNIGAEEDSLSMREIHTTEEKTCKGELVKTTCEGISKLFSVPTPVDMDILMRTYEEPSKLLNNPKASSTNLKEASSDHLQVDYEELDSVRRKDDSEPCNVSLVDIKLREEDCRDDLLIAENHGKDLTLESVNPCDKLLEVLTGSEELGSEECDSLPMSSYLEEEFMDEEERDYTYLLDMLIMSGIHSSKQDTICDACYSPEYPVNPALFGKLEKKYGKLAAWSQSERKLMFDQTNSILAETLAPCMDLHPWANSTTRIGPMWGSEGLIEKTWQMLVRKRVELNCGNAEDKVIDLKWLDLGDNINEIGKEIERLLKEELLEELVAEFLSDKLL</sequence>
<comment type="subunit">
    <text evidence="15">Interacts with RSC1A1.</text>
</comment>
<protein>
    <recommendedName>
        <fullName evidence="6">Threonylcarbamoyl-AMP synthase</fullName>
        <ecNumber evidence="5">2.7.7.87</ecNumber>
    </recommendedName>
</protein>
<dbReference type="SUPFAM" id="SSF55821">
    <property type="entry name" value="YrdC/RibB"/>
    <property type="match status" value="1"/>
</dbReference>
<evidence type="ECO:0000256" key="10">
    <source>
        <dbReference type="ARBA" id="ARBA00022946"/>
    </source>
</evidence>
<gene>
    <name evidence="18" type="ORF">Cni_G23810</name>
</gene>
<dbReference type="Pfam" id="PF14309">
    <property type="entry name" value="DUF4378"/>
    <property type="match status" value="1"/>
</dbReference>
<evidence type="ECO:0000256" key="3">
    <source>
        <dbReference type="ARBA" id="ARBA00004496"/>
    </source>
</evidence>
<keyword evidence="19" id="KW-1185">Reference proteome</keyword>
<dbReference type="Proteomes" id="UP001327560">
    <property type="component" value="Chromosome 7"/>
</dbReference>
<dbReference type="EC" id="2.7.7.87" evidence="5"/>
<keyword evidence="7" id="KW-1003">Cell membrane</keyword>
<dbReference type="PROSITE" id="PS51163">
    <property type="entry name" value="YRDC"/>
    <property type="match status" value="1"/>
</dbReference>
<dbReference type="GO" id="GO:0005886">
    <property type="term" value="C:plasma membrane"/>
    <property type="evidence" value="ECO:0007669"/>
    <property type="project" value="UniProtKB-SubCell"/>
</dbReference>
<evidence type="ECO:0000256" key="12">
    <source>
        <dbReference type="ARBA" id="ARBA00023136"/>
    </source>
</evidence>
<dbReference type="FunFam" id="3.90.870.10:FF:000007">
    <property type="entry name" value="YrdC N6-threonylcarbamoyltransferase domain containing"/>
    <property type="match status" value="1"/>
</dbReference>
<dbReference type="GO" id="GO:0005739">
    <property type="term" value="C:mitochondrion"/>
    <property type="evidence" value="ECO:0007669"/>
    <property type="project" value="UniProtKB-SubCell"/>
</dbReference>
<evidence type="ECO:0000256" key="9">
    <source>
        <dbReference type="ARBA" id="ARBA00022679"/>
    </source>
</evidence>
<dbReference type="Gene3D" id="3.90.870.10">
    <property type="entry name" value="DHBP synthase"/>
    <property type="match status" value="1"/>
</dbReference>
<dbReference type="InterPro" id="IPR017945">
    <property type="entry name" value="DHBP_synth_RibB-like_a/b_dom"/>
</dbReference>
<comment type="function">
    <text evidence="14">Cytoplasmic and mitochondrial threonylcarbamoyl-AMP synthase required for the formation of a threonylcarbamoyl group on adenosine at position 37 (t(6)A37) in tRNAs that read codons beginning with adenine. Catalyzes the conversion of L-threonine, HCO(3)(-)/CO(2) and ATP to give threonylcarbamoyl-AMP (TC-AMP) as the acyladenylate intermediate, with the release of diphosphate. Participates in t(6)A37 formation in cytoplasmic and mitochondrial tRNAs. May regulate the activity of some transporters.</text>
</comment>
<evidence type="ECO:0000256" key="14">
    <source>
        <dbReference type="ARBA" id="ARBA00058524"/>
    </source>
</evidence>
<evidence type="ECO:0000256" key="16">
    <source>
        <dbReference type="SAM" id="MobiDB-lite"/>
    </source>
</evidence>
<evidence type="ECO:0000256" key="15">
    <source>
        <dbReference type="ARBA" id="ARBA00063146"/>
    </source>
</evidence>
<dbReference type="AlphaFoldDB" id="A0AAQ3QKV2"/>
<evidence type="ECO:0000256" key="6">
    <source>
        <dbReference type="ARBA" id="ARBA00015492"/>
    </source>
</evidence>
<evidence type="ECO:0000256" key="8">
    <source>
        <dbReference type="ARBA" id="ARBA00022490"/>
    </source>
</evidence>
<evidence type="ECO:0000256" key="7">
    <source>
        <dbReference type="ARBA" id="ARBA00022475"/>
    </source>
</evidence>
<proteinExistence type="inferred from homology"/>
<keyword evidence="9" id="KW-0808">Transferase</keyword>
<comment type="subcellular location">
    <subcellularLocation>
        <location evidence="2">Cell membrane</location>
        <topology evidence="2">Peripheral membrane protein</topology>
    </subcellularLocation>
    <subcellularLocation>
        <location evidence="3">Cytoplasm</location>
    </subcellularLocation>
    <subcellularLocation>
        <location evidence="1">Mitochondrion</location>
    </subcellularLocation>
</comment>
<dbReference type="PANTHER" id="PTHR46836">
    <property type="entry name" value="AFADIN"/>
    <property type="match status" value="1"/>
</dbReference>
<dbReference type="InterPro" id="IPR006070">
    <property type="entry name" value="Sua5-like_dom"/>
</dbReference>
<feature type="region of interest" description="Disordered" evidence="16">
    <location>
        <begin position="532"/>
        <end position="552"/>
    </location>
</feature>
<comment type="catalytic activity">
    <reaction evidence="13">
        <text>L-threonine + hydrogencarbonate + ATP = L-threonylcarbamoyladenylate + diphosphate + H2O</text>
        <dbReference type="Rhea" id="RHEA:36407"/>
        <dbReference type="ChEBI" id="CHEBI:15377"/>
        <dbReference type="ChEBI" id="CHEBI:17544"/>
        <dbReference type="ChEBI" id="CHEBI:30616"/>
        <dbReference type="ChEBI" id="CHEBI:33019"/>
        <dbReference type="ChEBI" id="CHEBI:57926"/>
        <dbReference type="ChEBI" id="CHEBI:73682"/>
        <dbReference type="EC" id="2.7.7.87"/>
    </reaction>
</comment>
<dbReference type="PANTHER" id="PTHR46836:SF8">
    <property type="entry name" value="AFADIN"/>
    <property type="match status" value="1"/>
</dbReference>